<dbReference type="RefSeq" id="WP_221924010.1">
    <property type="nucleotide sequence ID" value="NZ_CP137757.1"/>
</dbReference>
<dbReference type="Proteomes" id="UP001174314">
    <property type="component" value="Chromosome"/>
</dbReference>
<gene>
    <name evidence="3" type="ORF">Q0N40_03105</name>
</gene>
<evidence type="ECO:0000256" key="2">
    <source>
        <dbReference type="SAM" id="MobiDB-lite"/>
    </source>
</evidence>
<keyword evidence="4" id="KW-1185">Reference proteome</keyword>
<feature type="coiled-coil region" evidence="1">
    <location>
        <begin position="141"/>
        <end position="168"/>
    </location>
</feature>
<organism evidence="3 4">
    <name type="scientific">Corynebacterium pseudokroppenstedtii</name>
    <dbReference type="NCBI Taxonomy" id="2804917"/>
    <lineage>
        <taxon>Bacteria</taxon>
        <taxon>Bacillati</taxon>
        <taxon>Actinomycetota</taxon>
        <taxon>Actinomycetes</taxon>
        <taxon>Mycobacteriales</taxon>
        <taxon>Corynebacteriaceae</taxon>
        <taxon>Corynebacterium</taxon>
    </lineage>
</organism>
<sequence>MARSPESGSPAGSDSLAAGGERDHVDSATAASTAADHRMNGQQAGKPDEGVTVSDFDAGVESDTASERKGTLPKPMRQSRRRRAQRRLREFRFGGSRKQWVLTVPSQQSAVRLIILACLVVAMTMTIAPPLKSYFQQRSELQQLHIDIAHQEEEKAELQKQLDLYNDDDFVKEQARLRLGMVERGETSWRIIDPSITTGTPEESDSKKDEQQDPWYTQLWSSVREKPSDKEQHEDEAPSLGVPTVNDPDPNRQAPAPANGNQVQPGN</sequence>
<dbReference type="Pfam" id="PF04977">
    <property type="entry name" value="DivIC"/>
    <property type="match status" value="1"/>
</dbReference>
<dbReference type="KEGG" id="cpsk:Q0N40_03105"/>
<feature type="region of interest" description="Disordered" evidence="2">
    <location>
        <begin position="190"/>
        <end position="267"/>
    </location>
</feature>
<feature type="region of interest" description="Disordered" evidence="2">
    <location>
        <begin position="1"/>
        <end position="85"/>
    </location>
</feature>
<dbReference type="AlphaFoldDB" id="A0AAU0PZ72"/>
<reference evidence="3 4" key="1">
    <citation type="submission" date="2023-10" db="EMBL/GenBank/DDBJ databases">
        <title>complete genome sequence of Corynebacterium pseudokroppenstedtii P15-C1.</title>
        <authorList>
            <person name="Bruggemann H."/>
            <person name="Poehlein A."/>
        </authorList>
    </citation>
    <scope>NUCLEOTIDE SEQUENCE [LARGE SCALE GENOMIC DNA]</scope>
    <source>
        <strain evidence="3 4">P15_C1</strain>
    </source>
</reference>
<name>A0AAU0PZ72_9CORY</name>
<protein>
    <submittedName>
        <fullName evidence="3">Septum formation initiator family protein</fullName>
    </submittedName>
</protein>
<evidence type="ECO:0000256" key="1">
    <source>
        <dbReference type="SAM" id="Coils"/>
    </source>
</evidence>
<evidence type="ECO:0000313" key="4">
    <source>
        <dbReference type="Proteomes" id="UP001174314"/>
    </source>
</evidence>
<accession>A0AAU0PZ72</accession>
<proteinExistence type="predicted"/>
<feature type="compositionally biased region" description="Polar residues" evidence="2">
    <location>
        <begin position="1"/>
        <end position="12"/>
    </location>
</feature>
<feature type="compositionally biased region" description="Basic and acidic residues" evidence="2">
    <location>
        <begin position="223"/>
        <end position="236"/>
    </location>
</feature>
<keyword evidence="1" id="KW-0175">Coiled coil</keyword>
<dbReference type="InterPro" id="IPR007060">
    <property type="entry name" value="FtsL/DivIC"/>
</dbReference>
<dbReference type="EMBL" id="CP137757">
    <property type="protein sequence ID" value="WPF25550.1"/>
    <property type="molecule type" value="Genomic_DNA"/>
</dbReference>
<evidence type="ECO:0000313" key="3">
    <source>
        <dbReference type="EMBL" id="WPF25550.1"/>
    </source>
</evidence>